<feature type="compositionally biased region" description="Low complexity" evidence="8">
    <location>
        <begin position="275"/>
        <end position="285"/>
    </location>
</feature>
<dbReference type="PANTHER" id="PTHR30065">
    <property type="entry name" value="FLAGELLAR BIOSYNTHETIC PROTEIN FLIR"/>
    <property type="match status" value="1"/>
</dbReference>
<keyword evidence="4 7" id="KW-0812">Transmembrane</keyword>
<gene>
    <name evidence="9" type="ORF">SAMN04489710_10642</name>
</gene>
<keyword evidence="6 7" id="KW-0472">Membrane</keyword>
<dbReference type="AlphaFoldDB" id="A0A1I1V4A7"/>
<dbReference type="PANTHER" id="PTHR30065:SF1">
    <property type="entry name" value="SURFACE PRESENTATION OF ANTIGENS PROTEIN SPAR"/>
    <property type="match status" value="1"/>
</dbReference>
<dbReference type="EMBL" id="FOMQ01000006">
    <property type="protein sequence ID" value="SFD77867.1"/>
    <property type="molecule type" value="Genomic_DNA"/>
</dbReference>
<dbReference type="InterPro" id="IPR004163">
    <property type="entry name" value="CoA_transf_BS"/>
</dbReference>
<feature type="transmembrane region" description="Helical" evidence="7">
    <location>
        <begin position="138"/>
        <end position="160"/>
    </location>
</feature>
<keyword evidence="3 7" id="KW-1003">Cell membrane</keyword>
<dbReference type="Proteomes" id="UP000199517">
    <property type="component" value="Unassembled WGS sequence"/>
</dbReference>
<dbReference type="InterPro" id="IPR002010">
    <property type="entry name" value="T3SS_IM_R"/>
</dbReference>
<dbReference type="STRING" id="32040.SAMN04489710_10642"/>
<dbReference type="Pfam" id="PF01311">
    <property type="entry name" value="Bac_export_1"/>
    <property type="match status" value="1"/>
</dbReference>
<evidence type="ECO:0000256" key="3">
    <source>
        <dbReference type="ARBA" id="ARBA00022475"/>
    </source>
</evidence>
<evidence type="ECO:0000256" key="8">
    <source>
        <dbReference type="SAM" id="MobiDB-lite"/>
    </source>
</evidence>
<dbReference type="GO" id="GO:0008410">
    <property type="term" value="F:CoA-transferase activity"/>
    <property type="evidence" value="ECO:0007669"/>
    <property type="project" value="InterPro"/>
</dbReference>
<feature type="region of interest" description="Disordered" evidence="8">
    <location>
        <begin position="273"/>
        <end position="306"/>
    </location>
</feature>
<proteinExistence type="inferred from homology"/>
<feature type="transmembrane region" description="Helical" evidence="7">
    <location>
        <begin position="196"/>
        <end position="216"/>
    </location>
</feature>
<protein>
    <submittedName>
        <fullName evidence="9">Type III secretion protein T</fullName>
    </submittedName>
</protein>
<dbReference type="NCBIfam" id="TIGR01401">
    <property type="entry name" value="fliR_like_III"/>
    <property type="match status" value="1"/>
</dbReference>
<sequence>MDGYVNNALALFQLGADFKGMLGLLALCCTRFYAAMLVLPATNDQLLMGRVRNGTVLILGGFIAWGQPPGLLASTGPLLFLALALKEAVIGMLIGFAVSLVFWVAEGVGMLIDNQAGYNNIQQTNPLSGQQSTPVGNLLMQLAIVGFYMLGGMLVFVGLLFDSYDWWPLSGMMPSWPVLMERFFPDEITSYAQTVLKIAGPVLVTLMLIDLGMGLLSKAAEKLEPGSLAQPVKGAATMLLLVLLVGVFFHQVRAQLTLRPVAQRLERIFGQGDMGSPAPSAATAPSPAPAPGGGRAGAGTPTDPAR</sequence>
<dbReference type="PRINTS" id="PR00953">
    <property type="entry name" value="TYPE3IMRPROT"/>
</dbReference>
<reference evidence="10" key="1">
    <citation type="submission" date="2016-10" db="EMBL/GenBank/DDBJ databases">
        <authorList>
            <person name="Varghese N."/>
            <person name="Submissions S."/>
        </authorList>
    </citation>
    <scope>NUCLEOTIDE SEQUENCE [LARGE SCALE GENOMIC DNA]</scope>
    <source>
        <strain evidence="10">DSM 7481</strain>
    </source>
</reference>
<evidence type="ECO:0000256" key="5">
    <source>
        <dbReference type="ARBA" id="ARBA00022989"/>
    </source>
</evidence>
<name>A0A1I1V4A7_9BURK</name>
<keyword evidence="5 7" id="KW-1133">Transmembrane helix</keyword>
<evidence type="ECO:0000256" key="7">
    <source>
        <dbReference type="RuleBase" id="RU362072"/>
    </source>
</evidence>
<dbReference type="PROSITE" id="PS01273">
    <property type="entry name" value="COA_TRANSF_1"/>
    <property type="match status" value="1"/>
</dbReference>
<comment type="similarity">
    <text evidence="2 7">Belongs to the FliR/MopE/SpaR family.</text>
</comment>
<evidence type="ECO:0000256" key="6">
    <source>
        <dbReference type="ARBA" id="ARBA00023136"/>
    </source>
</evidence>
<organism evidence="9 10">
    <name type="scientific">Paracidovorax konjaci</name>
    <dbReference type="NCBI Taxonomy" id="32040"/>
    <lineage>
        <taxon>Bacteria</taxon>
        <taxon>Pseudomonadati</taxon>
        <taxon>Pseudomonadota</taxon>
        <taxon>Betaproteobacteria</taxon>
        <taxon>Burkholderiales</taxon>
        <taxon>Comamonadaceae</taxon>
        <taxon>Paracidovorax</taxon>
    </lineage>
</organism>
<dbReference type="InterPro" id="IPR006304">
    <property type="entry name" value="T3SS_SpaR/YscT"/>
</dbReference>
<feature type="transmembrane region" description="Helical" evidence="7">
    <location>
        <begin position="20"/>
        <end position="39"/>
    </location>
</feature>
<evidence type="ECO:0000256" key="1">
    <source>
        <dbReference type="ARBA" id="ARBA00004651"/>
    </source>
</evidence>
<evidence type="ECO:0000313" key="10">
    <source>
        <dbReference type="Proteomes" id="UP000199517"/>
    </source>
</evidence>
<keyword evidence="10" id="KW-1185">Reference proteome</keyword>
<dbReference type="OrthoDB" id="9153610at2"/>
<dbReference type="RefSeq" id="WP_092951953.1">
    <property type="nucleotide sequence ID" value="NZ_FOMQ01000006.1"/>
</dbReference>
<evidence type="ECO:0000313" key="9">
    <source>
        <dbReference type="EMBL" id="SFD77867.1"/>
    </source>
</evidence>
<dbReference type="GO" id="GO:0006605">
    <property type="term" value="P:protein targeting"/>
    <property type="evidence" value="ECO:0007669"/>
    <property type="project" value="UniProtKB-UniRule"/>
</dbReference>
<comment type="subcellular location">
    <subcellularLocation>
        <location evidence="1 7">Cell membrane</location>
        <topology evidence="1 7">Multi-pass membrane protein</topology>
    </subcellularLocation>
</comment>
<evidence type="ECO:0000256" key="2">
    <source>
        <dbReference type="ARBA" id="ARBA00009772"/>
    </source>
</evidence>
<evidence type="ECO:0000256" key="4">
    <source>
        <dbReference type="ARBA" id="ARBA00022692"/>
    </source>
</evidence>
<accession>A0A1I1V4A7</accession>
<feature type="transmembrane region" description="Helical" evidence="7">
    <location>
        <begin position="228"/>
        <end position="249"/>
    </location>
</feature>
<dbReference type="GO" id="GO:0005886">
    <property type="term" value="C:plasma membrane"/>
    <property type="evidence" value="ECO:0007669"/>
    <property type="project" value="UniProtKB-SubCell"/>
</dbReference>
<feature type="transmembrane region" description="Helical" evidence="7">
    <location>
        <begin position="79"/>
        <end position="105"/>
    </location>
</feature>